<organism evidence="2 3">
    <name type="scientific">Anopheles merus</name>
    <name type="common">Mosquito</name>
    <dbReference type="NCBI Taxonomy" id="30066"/>
    <lineage>
        <taxon>Eukaryota</taxon>
        <taxon>Metazoa</taxon>
        <taxon>Ecdysozoa</taxon>
        <taxon>Arthropoda</taxon>
        <taxon>Hexapoda</taxon>
        <taxon>Insecta</taxon>
        <taxon>Pterygota</taxon>
        <taxon>Neoptera</taxon>
        <taxon>Endopterygota</taxon>
        <taxon>Diptera</taxon>
        <taxon>Nematocera</taxon>
        <taxon>Culicoidea</taxon>
        <taxon>Culicidae</taxon>
        <taxon>Anophelinae</taxon>
        <taxon>Anopheles</taxon>
    </lineage>
</organism>
<accession>A0A182VFR5</accession>
<evidence type="ECO:0000313" key="3">
    <source>
        <dbReference type="Proteomes" id="UP000075903"/>
    </source>
</evidence>
<evidence type="ECO:0000256" key="1">
    <source>
        <dbReference type="SAM" id="MobiDB-lite"/>
    </source>
</evidence>
<protein>
    <submittedName>
        <fullName evidence="2">Uncharacterized protein</fullName>
    </submittedName>
</protein>
<name>A0A182VFR5_ANOME</name>
<proteinExistence type="predicted"/>
<reference evidence="2" key="1">
    <citation type="submission" date="2020-05" db="UniProtKB">
        <authorList>
            <consortium name="EnsemblMetazoa"/>
        </authorList>
    </citation>
    <scope>IDENTIFICATION</scope>
    <source>
        <strain evidence="2">MAF</strain>
    </source>
</reference>
<feature type="compositionally biased region" description="Low complexity" evidence="1">
    <location>
        <begin position="10"/>
        <end position="25"/>
    </location>
</feature>
<dbReference type="Proteomes" id="UP000075903">
    <property type="component" value="Unassembled WGS sequence"/>
</dbReference>
<sequence length="186" mass="19921">MKGNTMSVQSWSSSRFSTCSSDRPSFAGSARWKRKKSLPADSSRATSDSLLRRSSVLPMRWMPCANTSFTRSPVSMMMSRLWRRPLLANVAEELAEQQPVAADPGGPPDAAPPCPLVPTTLLPVFAIQPAMPSVRRSTLPPIPSGASYVSILMMRVFAFGLSSDDESVVSSCGVGASSSTSELCCE</sequence>
<dbReference type="AlphaFoldDB" id="A0A182VFR5"/>
<feature type="region of interest" description="Disordered" evidence="1">
    <location>
        <begin position="1"/>
        <end position="49"/>
    </location>
</feature>
<keyword evidence="3" id="KW-1185">Reference proteome</keyword>
<evidence type="ECO:0000313" key="2">
    <source>
        <dbReference type="EnsemblMetazoa" id="AMEM014224-PA"/>
    </source>
</evidence>
<dbReference type="EnsemblMetazoa" id="AMEM014224-RA">
    <property type="protein sequence ID" value="AMEM014224-PA"/>
    <property type="gene ID" value="AMEM014224"/>
</dbReference>
<dbReference type="VEuPathDB" id="VectorBase:AMEM014224"/>